<organism evidence="1 2">
    <name type="scientific">Pontibacter aydingkolensis</name>
    <dbReference type="NCBI Taxonomy" id="1911536"/>
    <lineage>
        <taxon>Bacteria</taxon>
        <taxon>Pseudomonadati</taxon>
        <taxon>Bacteroidota</taxon>
        <taxon>Cytophagia</taxon>
        <taxon>Cytophagales</taxon>
        <taxon>Hymenobacteraceae</taxon>
        <taxon>Pontibacter</taxon>
    </lineage>
</organism>
<dbReference type="RefSeq" id="WP_219876740.1">
    <property type="nucleotide sequence ID" value="NZ_JAHYXK010000004.1"/>
</dbReference>
<comment type="caution">
    <text evidence="1">The sequence shown here is derived from an EMBL/GenBank/DDBJ whole genome shotgun (WGS) entry which is preliminary data.</text>
</comment>
<accession>A0ABS7CSQ9</accession>
<proteinExistence type="predicted"/>
<sequence length="85" mass="9634">MNLPVQPHHVWKNKPVYLKLALPINHGFGNSKELKEGSKGYIVSNGFENGMLRILFDLYSGKETVKLNTESANQYLLSDIALQKF</sequence>
<reference evidence="1 2" key="1">
    <citation type="journal article" date="2016" name="Int. J. Syst. Evol. Microbiol.">
        <title>Pontibacter aydingkolensis sp. nov., isolated from soil of a salt lake.</title>
        <authorList>
            <person name="Osman G."/>
            <person name="Zhang T."/>
            <person name="Lou K."/>
            <person name="Gao Y."/>
            <person name="Chang W."/>
            <person name="Lin Q."/>
            <person name="Yang H.M."/>
            <person name="Huo X.D."/>
            <person name="Wang N."/>
        </authorList>
    </citation>
    <scope>NUCLEOTIDE SEQUENCE [LARGE SCALE GENOMIC DNA]</scope>
    <source>
        <strain evidence="1 2">KACC 19255</strain>
    </source>
</reference>
<dbReference type="Proteomes" id="UP000813018">
    <property type="component" value="Unassembled WGS sequence"/>
</dbReference>
<evidence type="ECO:0000313" key="2">
    <source>
        <dbReference type="Proteomes" id="UP000813018"/>
    </source>
</evidence>
<name>A0ABS7CSQ9_9BACT</name>
<dbReference type="EMBL" id="JAHYXK010000004">
    <property type="protein sequence ID" value="MBW7466864.1"/>
    <property type="molecule type" value="Genomic_DNA"/>
</dbReference>
<evidence type="ECO:0000313" key="1">
    <source>
        <dbReference type="EMBL" id="MBW7466864.1"/>
    </source>
</evidence>
<keyword evidence="2" id="KW-1185">Reference proteome</keyword>
<protein>
    <submittedName>
        <fullName evidence="1">Uncharacterized protein</fullName>
    </submittedName>
</protein>
<gene>
    <name evidence="1" type="ORF">K0O23_07275</name>
</gene>